<evidence type="ECO:0000313" key="2">
    <source>
        <dbReference type="Proteomes" id="UP001596997"/>
    </source>
</evidence>
<reference evidence="2" key="1">
    <citation type="journal article" date="2019" name="Int. J. Syst. Evol. Microbiol.">
        <title>The Global Catalogue of Microorganisms (GCM) 10K type strain sequencing project: providing services to taxonomists for standard genome sequencing and annotation.</title>
        <authorList>
            <consortium name="The Broad Institute Genomics Platform"/>
            <consortium name="The Broad Institute Genome Sequencing Center for Infectious Disease"/>
            <person name="Wu L."/>
            <person name="Ma J."/>
        </authorList>
    </citation>
    <scope>NUCLEOTIDE SEQUENCE [LARGE SCALE GENOMIC DNA]</scope>
    <source>
        <strain evidence="2">CCUG 62114</strain>
    </source>
</reference>
<dbReference type="EMBL" id="JBHTJM010000002">
    <property type="protein sequence ID" value="MFD0962671.1"/>
    <property type="molecule type" value="Genomic_DNA"/>
</dbReference>
<accession>A0ABW3HYM8</accession>
<proteinExistence type="predicted"/>
<gene>
    <name evidence="1" type="ORF">ACFQ1O_01485</name>
</gene>
<sequence>MGISKIKIVVLSFLLILGGLLSYGQENAENFTIKTLQVKAEKLNNSPRQIKKYINEVFLNQANELVYQNPVRYSAIQSFFNRYFILEKVPVANEKIPKLSKVKINDKYNSYLQHDTDFNALEFNPLKYQLDFFPNTKKMYRIDNTNFVIIILPV</sequence>
<keyword evidence="2" id="KW-1185">Reference proteome</keyword>
<dbReference type="RefSeq" id="WP_377712580.1">
    <property type="nucleotide sequence ID" value="NZ_JBHTJM010000002.1"/>
</dbReference>
<organism evidence="1 2">
    <name type="scientific">Pseudofulvibacter geojedonensis</name>
    <dbReference type="NCBI Taxonomy" id="1123758"/>
    <lineage>
        <taxon>Bacteria</taxon>
        <taxon>Pseudomonadati</taxon>
        <taxon>Bacteroidota</taxon>
        <taxon>Flavobacteriia</taxon>
        <taxon>Flavobacteriales</taxon>
        <taxon>Flavobacteriaceae</taxon>
        <taxon>Pseudofulvibacter</taxon>
    </lineage>
</organism>
<comment type="caution">
    <text evidence="1">The sequence shown here is derived from an EMBL/GenBank/DDBJ whole genome shotgun (WGS) entry which is preliminary data.</text>
</comment>
<protein>
    <submittedName>
        <fullName evidence="1">Uncharacterized protein</fullName>
    </submittedName>
</protein>
<evidence type="ECO:0000313" key="1">
    <source>
        <dbReference type="EMBL" id="MFD0962671.1"/>
    </source>
</evidence>
<dbReference type="Proteomes" id="UP001596997">
    <property type="component" value="Unassembled WGS sequence"/>
</dbReference>
<name>A0ABW3HYM8_9FLAO</name>